<comment type="caution">
    <text evidence="1">The sequence shown here is derived from an EMBL/GenBank/DDBJ whole genome shotgun (WGS) entry which is preliminary data.</text>
</comment>
<dbReference type="InterPro" id="IPR053230">
    <property type="entry name" value="Trans_reg_galc"/>
</dbReference>
<keyword evidence="2" id="KW-1185">Reference proteome</keyword>
<accession>A0A9P5BTS4</accession>
<dbReference type="PANTHER" id="PTHR47654:SF5">
    <property type="entry name" value="TRANSCRIPTION FACTOR DOMAIN-CONTAINING PROTEIN"/>
    <property type="match status" value="1"/>
</dbReference>
<dbReference type="AlphaFoldDB" id="A0A9P5BTS4"/>
<reference evidence="1" key="1">
    <citation type="submission" date="2019-04" db="EMBL/GenBank/DDBJ databases">
        <title>Sequencing of skin fungus with MAO and IRED activity.</title>
        <authorList>
            <person name="Marsaioli A.J."/>
            <person name="Bonatto J.M.C."/>
            <person name="Reis Junior O."/>
        </authorList>
    </citation>
    <scope>NUCLEOTIDE SEQUENCE</scope>
    <source>
        <strain evidence="1">28M1</strain>
    </source>
</reference>
<evidence type="ECO:0000313" key="1">
    <source>
        <dbReference type="EMBL" id="KAF3028326.1"/>
    </source>
</evidence>
<evidence type="ECO:0000313" key="2">
    <source>
        <dbReference type="Proteomes" id="UP000758155"/>
    </source>
</evidence>
<dbReference type="OrthoDB" id="5296287at2759"/>
<dbReference type="Proteomes" id="UP000758155">
    <property type="component" value="Unassembled WGS sequence"/>
</dbReference>
<sequence length="325" mass="36408">MPKRDRLKIAIDICQQMAKLLARVKPYAAVKDTTEIEKVLEAVDSFRSFLKKEICLKNPTSLRFEGSPPEPPVAVPDTDASHNVPYESFRASHWYITRGGGCVTSLDENLHACDSARATGYIGSSSEVRWLQSIAADRPQQAENEAEPFSQSNEYGSFRVQASSLSYWTDNTDVRRIDTDINPHELPPIELAEKLLSCYLPKVNDSFPILPRTAFERQFRMYFAALQRGNPPRLSPKWQANLNLVFAIGANYSLLADADQHVEKYNHSAFQTRANVLYSDKIEYTGSVDVSQIQYFGLLSFIICVPGRSAGESTLKVRSVGASDM</sequence>
<gene>
    <name evidence="1" type="ORF">E8E12_000349</name>
</gene>
<dbReference type="PANTHER" id="PTHR47654">
    <property type="entry name" value="ZN(II)2CYS6 TRANSCRIPTION FACTOR (EUROFUNG)-RELATED"/>
    <property type="match status" value="1"/>
</dbReference>
<protein>
    <submittedName>
        <fullName evidence="1">Uncharacterized protein</fullName>
    </submittedName>
</protein>
<dbReference type="CDD" id="cd12148">
    <property type="entry name" value="fungal_TF_MHR"/>
    <property type="match status" value="1"/>
</dbReference>
<proteinExistence type="predicted"/>
<organism evidence="1 2">
    <name type="scientific">Didymella heteroderae</name>
    <dbReference type="NCBI Taxonomy" id="1769908"/>
    <lineage>
        <taxon>Eukaryota</taxon>
        <taxon>Fungi</taxon>
        <taxon>Dikarya</taxon>
        <taxon>Ascomycota</taxon>
        <taxon>Pezizomycotina</taxon>
        <taxon>Dothideomycetes</taxon>
        <taxon>Pleosporomycetidae</taxon>
        <taxon>Pleosporales</taxon>
        <taxon>Pleosporineae</taxon>
        <taxon>Didymellaceae</taxon>
        <taxon>Didymella</taxon>
    </lineage>
</organism>
<dbReference type="EMBL" id="SWKV01000316">
    <property type="protein sequence ID" value="KAF3028326.1"/>
    <property type="molecule type" value="Genomic_DNA"/>
</dbReference>
<name>A0A9P5BTS4_9PLEO</name>